<sequence>MRAAAALFVHRTFMLLRPPKAGPLVRSLSGGRLNTHPYTKRDTCMVGTAAAAEADFGRRSGERMINKNMAAALLLLGALGSSVQARSLTAIKQDGTLHIGTSGDMPPFSYTVDGINTGLEVDLLSMVAADLGLKVDFTVVPVDGALTSFTTRNVDVVVGGLGITSTRENKVDFTQPYMCLGMSVVSRDPAIQTRFDLENKSIGVLSGSTIQGFVAKLPFPKKTVVLATTTDVIFAVATGKVDASLAYATMAPVMAKLYPKAGVHFGPVQWSVPVGAMVAQNDASLRLALNRGLNKVMNDGRYAQLSSKYLGSDARCKATTP</sequence>
<evidence type="ECO:0000259" key="5">
    <source>
        <dbReference type="SMART" id="SM00062"/>
    </source>
</evidence>
<evidence type="ECO:0000256" key="1">
    <source>
        <dbReference type="ARBA" id="ARBA00004196"/>
    </source>
</evidence>
<dbReference type="InterPro" id="IPR018313">
    <property type="entry name" value="SBP_3_CS"/>
</dbReference>
<evidence type="ECO:0000256" key="4">
    <source>
        <dbReference type="RuleBase" id="RU003744"/>
    </source>
</evidence>
<reference evidence="6 7" key="1">
    <citation type="submission" date="2018-05" db="EMBL/GenBank/DDBJ databases">
        <title>Complete Genome Sequence of Deinococcus sp. strain 17bor-2.</title>
        <authorList>
            <person name="Srinivasan S."/>
        </authorList>
    </citation>
    <scope>NUCLEOTIDE SEQUENCE [LARGE SCALE GENOMIC DNA]</scope>
    <source>
        <strain evidence="6 7">17bor-2</strain>
    </source>
</reference>
<feature type="domain" description="Solute-binding protein family 3/N-terminal" evidence="5">
    <location>
        <begin position="96"/>
        <end position="313"/>
    </location>
</feature>
<dbReference type="CDD" id="cd13530">
    <property type="entry name" value="PBP2_peptides_like"/>
    <property type="match status" value="1"/>
</dbReference>
<comment type="subcellular location">
    <subcellularLocation>
        <location evidence="1">Cell envelope</location>
    </subcellularLocation>
</comment>
<accession>A0A2Z3JM41</accession>
<dbReference type="SMART" id="SM00062">
    <property type="entry name" value="PBPb"/>
    <property type="match status" value="1"/>
</dbReference>
<keyword evidence="7" id="KW-1185">Reference proteome</keyword>
<dbReference type="KEGG" id="dez:DKM44_12120"/>
<dbReference type="SUPFAM" id="SSF53850">
    <property type="entry name" value="Periplasmic binding protein-like II"/>
    <property type="match status" value="1"/>
</dbReference>
<dbReference type="Gene3D" id="3.40.190.10">
    <property type="entry name" value="Periplasmic binding protein-like II"/>
    <property type="match status" value="2"/>
</dbReference>
<dbReference type="GO" id="GO:0030313">
    <property type="term" value="C:cell envelope"/>
    <property type="evidence" value="ECO:0007669"/>
    <property type="project" value="UniProtKB-SubCell"/>
</dbReference>
<protein>
    <submittedName>
        <fullName evidence="6">Amino acid ABC transporter substrate-binding protein</fullName>
    </submittedName>
</protein>
<comment type="similarity">
    <text evidence="2 4">Belongs to the bacterial solute-binding protein 3 family.</text>
</comment>
<dbReference type="Pfam" id="PF00497">
    <property type="entry name" value="SBP_bac_3"/>
    <property type="match status" value="1"/>
</dbReference>
<dbReference type="Proteomes" id="UP000245368">
    <property type="component" value="Chromosome"/>
</dbReference>
<name>A0A2Z3JM41_9DEIO</name>
<evidence type="ECO:0000313" key="7">
    <source>
        <dbReference type="Proteomes" id="UP000245368"/>
    </source>
</evidence>
<evidence type="ECO:0000313" key="6">
    <source>
        <dbReference type="EMBL" id="AWN23879.1"/>
    </source>
</evidence>
<dbReference type="AlphaFoldDB" id="A0A2Z3JM41"/>
<dbReference type="InterPro" id="IPR001638">
    <property type="entry name" value="Solute-binding_3/MltF_N"/>
</dbReference>
<organism evidence="6 7">
    <name type="scientific">Deinococcus irradiatisoli</name>
    <dbReference type="NCBI Taxonomy" id="2202254"/>
    <lineage>
        <taxon>Bacteria</taxon>
        <taxon>Thermotogati</taxon>
        <taxon>Deinococcota</taxon>
        <taxon>Deinococci</taxon>
        <taxon>Deinococcales</taxon>
        <taxon>Deinococcaceae</taxon>
        <taxon>Deinococcus</taxon>
    </lineage>
</organism>
<evidence type="ECO:0000256" key="2">
    <source>
        <dbReference type="ARBA" id="ARBA00010333"/>
    </source>
</evidence>
<dbReference type="EMBL" id="CP029494">
    <property type="protein sequence ID" value="AWN23879.1"/>
    <property type="molecule type" value="Genomic_DNA"/>
</dbReference>
<gene>
    <name evidence="6" type="ORF">DKM44_12120</name>
</gene>
<dbReference type="PANTHER" id="PTHR35936:SF19">
    <property type="entry name" value="AMINO-ACID-BINDING PROTEIN YXEM-RELATED"/>
    <property type="match status" value="1"/>
</dbReference>
<keyword evidence="3" id="KW-0732">Signal</keyword>
<proteinExistence type="inferred from homology"/>
<evidence type="ECO:0000256" key="3">
    <source>
        <dbReference type="ARBA" id="ARBA00022729"/>
    </source>
</evidence>
<dbReference type="PANTHER" id="PTHR35936">
    <property type="entry name" value="MEMBRANE-BOUND LYTIC MUREIN TRANSGLYCOSYLASE F"/>
    <property type="match status" value="1"/>
</dbReference>
<dbReference type="PROSITE" id="PS01039">
    <property type="entry name" value="SBP_BACTERIAL_3"/>
    <property type="match status" value="1"/>
</dbReference>